<dbReference type="Proteomes" id="UP001499951">
    <property type="component" value="Unassembled WGS sequence"/>
</dbReference>
<name>A0ABP3PJH5_9PROT</name>
<sequence length="200" mass="21464">MTKRIGILVFDDVEELDFAGPWEVFTMANEVAAHLGQEPAHDVKLIAERDAPVRCAHGLRVLPDLTTAACDKLDILLVPGGQGTRREVLNPALLTWIAGISARAEWVTSVCTGALLLCAAGPARGKRVTTHWAFVETLRGRGEASEVVADCRYVRDGNLVTSAGVSAGIDMALWLTGVLHGTDFAHAVRRAMEYDPAPPV</sequence>
<organism evidence="2 3">
    <name type="scientific">Rhizomicrobium electricum</name>
    <dbReference type="NCBI Taxonomy" id="480070"/>
    <lineage>
        <taxon>Bacteria</taxon>
        <taxon>Pseudomonadati</taxon>
        <taxon>Pseudomonadota</taxon>
        <taxon>Alphaproteobacteria</taxon>
        <taxon>Micropepsales</taxon>
        <taxon>Micropepsaceae</taxon>
        <taxon>Rhizomicrobium</taxon>
    </lineage>
</organism>
<dbReference type="InterPro" id="IPR029062">
    <property type="entry name" value="Class_I_gatase-like"/>
</dbReference>
<dbReference type="CDD" id="cd03139">
    <property type="entry name" value="GATase1_PfpI_2"/>
    <property type="match status" value="1"/>
</dbReference>
<accession>A0ABP3PJH5</accession>
<evidence type="ECO:0000313" key="2">
    <source>
        <dbReference type="EMBL" id="GAA0565128.1"/>
    </source>
</evidence>
<evidence type="ECO:0000313" key="3">
    <source>
        <dbReference type="Proteomes" id="UP001499951"/>
    </source>
</evidence>
<dbReference type="Gene3D" id="3.40.50.880">
    <property type="match status" value="1"/>
</dbReference>
<dbReference type="PANTHER" id="PTHR43130:SF3">
    <property type="entry name" value="HTH-TYPE TRANSCRIPTIONAL REGULATOR RV1931C"/>
    <property type="match status" value="1"/>
</dbReference>
<dbReference type="SUPFAM" id="SSF52317">
    <property type="entry name" value="Class I glutamine amidotransferase-like"/>
    <property type="match status" value="1"/>
</dbReference>
<proteinExistence type="predicted"/>
<dbReference type="Pfam" id="PF01965">
    <property type="entry name" value="DJ-1_PfpI"/>
    <property type="match status" value="1"/>
</dbReference>
<gene>
    <name evidence="2" type="ORF">GCM10008942_11850</name>
</gene>
<dbReference type="PANTHER" id="PTHR43130">
    <property type="entry name" value="ARAC-FAMILY TRANSCRIPTIONAL REGULATOR"/>
    <property type="match status" value="1"/>
</dbReference>
<dbReference type="EMBL" id="BAAADD010000003">
    <property type="protein sequence ID" value="GAA0565128.1"/>
    <property type="molecule type" value="Genomic_DNA"/>
</dbReference>
<dbReference type="InterPro" id="IPR002818">
    <property type="entry name" value="DJ-1/PfpI"/>
</dbReference>
<keyword evidence="3" id="KW-1185">Reference proteome</keyword>
<dbReference type="InterPro" id="IPR052158">
    <property type="entry name" value="INH-QAR"/>
</dbReference>
<reference evidence="3" key="1">
    <citation type="journal article" date="2019" name="Int. J. Syst. Evol. Microbiol.">
        <title>The Global Catalogue of Microorganisms (GCM) 10K type strain sequencing project: providing services to taxonomists for standard genome sequencing and annotation.</title>
        <authorList>
            <consortium name="The Broad Institute Genomics Platform"/>
            <consortium name="The Broad Institute Genome Sequencing Center for Infectious Disease"/>
            <person name="Wu L."/>
            <person name="Ma J."/>
        </authorList>
    </citation>
    <scope>NUCLEOTIDE SEQUENCE [LARGE SCALE GENOMIC DNA]</scope>
    <source>
        <strain evidence="3">JCM 15089</strain>
    </source>
</reference>
<evidence type="ECO:0000259" key="1">
    <source>
        <dbReference type="Pfam" id="PF01965"/>
    </source>
</evidence>
<dbReference type="RefSeq" id="WP_166933608.1">
    <property type="nucleotide sequence ID" value="NZ_BAAADD010000003.1"/>
</dbReference>
<comment type="caution">
    <text evidence="2">The sequence shown here is derived from an EMBL/GenBank/DDBJ whole genome shotgun (WGS) entry which is preliminary data.</text>
</comment>
<protein>
    <submittedName>
        <fullName evidence="2">DJ-1/PfpI family protein</fullName>
    </submittedName>
</protein>
<feature type="domain" description="DJ-1/PfpI" evidence="1">
    <location>
        <begin position="3"/>
        <end position="173"/>
    </location>
</feature>